<dbReference type="AlphaFoldDB" id="Q10L96"/>
<organism evidence="2">
    <name type="scientific">Oryza sativa subsp. japonica</name>
    <name type="common">Rice</name>
    <dbReference type="NCBI Taxonomy" id="39947"/>
    <lineage>
        <taxon>Eukaryota</taxon>
        <taxon>Viridiplantae</taxon>
        <taxon>Streptophyta</taxon>
        <taxon>Embryophyta</taxon>
        <taxon>Tracheophyta</taxon>
        <taxon>Spermatophyta</taxon>
        <taxon>Magnoliopsida</taxon>
        <taxon>Liliopsida</taxon>
        <taxon>Poales</taxon>
        <taxon>Poaceae</taxon>
        <taxon>BOP clade</taxon>
        <taxon>Oryzoideae</taxon>
        <taxon>Oryzeae</taxon>
        <taxon>Oryzinae</taxon>
        <taxon>Oryza</taxon>
        <taxon>Oryza sativa</taxon>
    </lineage>
</organism>
<dbReference type="iPTMnet" id="Q10L96"/>
<feature type="region of interest" description="Disordered" evidence="1">
    <location>
        <begin position="329"/>
        <end position="387"/>
    </location>
</feature>
<feature type="compositionally biased region" description="Basic and acidic residues" evidence="1">
    <location>
        <begin position="451"/>
        <end position="475"/>
    </location>
</feature>
<accession>Q10L96</accession>
<evidence type="ECO:0000256" key="1">
    <source>
        <dbReference type="SAM" id="MobiDB-lite"/>
    </source>
</evidence>
<proteinExistence type="predicted"/>
<reference evidence="2" key="1">
    <citation type="journal article" date="2005" name="Genome Res.">
        <title>Sequence, annotation, and analysis of synteny between rice chromosome 3 and diverged grass species.</title>
        <authorList>
            <consortium name="Rice Chromosome 3 Sequencing Consortium"/>
            <person name="Buell C.R."/>
            <person name="Yuan Q."/>
            <person name="Ouyang S."/>
            <person name="Liu J."/>
            <person name="Zhu W."/>
            <person name="Wang A."/>
            <person name="Maiti R."/>
            <person name="Haas B."/>
            <person name="Wortman J."/>
            <person name="Pertea M."/>
            <person name="Jones K.M."/>
            <person name="Kim M."/>
            <person name="Overton L."/>
            <person name="Tsitrin T."/>
            <person name="Fadrosh D."/>
            <person name="Bera J."/>
            <person name="Weaver B."/>
            <person name="Jin S."/>
            <person name="Johri S."/>
            <person name="Reardon M."/>
            <person name="Webb K."/>
            <person name="Hill J."/>
            <person name="Moffat K."/>
            <person name="Tallon L."/>
            <person name="Van Aken S."/>
            <person name="Lewis M."/>
            <person name="Utterback T."/>
            <person name="Feldblyum T."/>
            <person name="Zismann V."/>
            <person name="Iobst S."/>
            <person name="Hsiao J."/>
            <person name="de Vazeille A.R."/>
            <person name="Salzberg S.L."/>
            <person name="White O."/>
            <person name="Fraser C."/>
            <person name="Yu Y."/>
            <person name="Kim H."/>
            <person name="Rambo T."/>
            <person name="Currie J."/>
            <person name="Collura K."/>
            <person name="Kernodle-Thompson S."/>
            <person name="Wei F."/>
            <person name="Kudrna K."/>
            <person name="Ammiraju J.S."/>
            <person name="Luo M."/>
            <person name="Goicoechea J.L."/>
            <person name="Wing R.A."/>
            <person name="Henry D."/>
            <person name="Oates R."/>
            <person name="Palmer M."/>
            <person name="Pries G."/>
            <person name="Saski C."/>
            <person name="Simmons J."/>
            <person name="Soderlund C."/>
            <person name="Nelson W."/>
            <person name="de la Bastide M."/>
            <person name="Spiegel L."/>
            <person name="Nascimento L."/>
            <person name="Huang E."/>
            <person name="Preston R."/>
            <person name="Zutavern T."/>
            <person name="Palmer L."/>
            <person name="O'Shaughnessy A."/>
            <person name="Dike S."/>
            <person name="McCombie W.R."/>
            <person name="Minx P."/>
            <person name="Cordum H."/>
            <person name="Wilson R."/>
            <person name="Jin W."/>
            <person name="Lee H.R."/>
            <person name="Jiang J."/>
            <person name="Jackson S."/>
        </authorList>
    </citation>
    <scope>NUCLEOTIDE SEQUENCE [LARGE SCALE GENOMIC DNA]</scope>
</reference>
<protein>
    <submittedName>
        <fullName evidence="2">Transposon protein, putative, unclassified</fullName>
    </submittedName>
</protein>
<feature type="region of interest" description="Disordered" evidence="1">
    <location>
        <begin position="451"/>
        <end position="509"/>
    </location>
</feature>
<gene>
    <name evidence="2" type="ordered locus">LOC_Os03g23990</name>
</gene>
<feature type="compositionally biased region" description="Basic and acidic residues" evidence="1">
    <location>
        <begin position="364"/>
        <end position="377"/>
    </location>
</feature>
<feature type="compositionally biased region" description="Basic residues" evidence="1">
    <location>
        <begin position="476"/>
        <end position="485"/>
    </location>
</feature>
<reference evidence="2" key="2">
    <citation type="submission" date="2006-06" db="EMBL/GenBank/DDBJ databases">
        <authorList>
            <person name="Buell R."/>
            <person name="Wing R.A."/>
            <person name="McCombie W.A."/>
            <person name="Ouyang S."/>
        </authorList>
    </citation>
    <scope>NUCLEOTIDE SEQUENCE</scope>
</reference>
<name>Q10L96_ORYSJ</name>
<feature type="compositionally biased region" description="Polar residues" evidence="1">
    <location>
        <begin position="89"/>
        <end position="102"/>
    </location>
</feature>
<feature type="region of interest" description="Disordered" evidence="1">
    <location>
        <begin position="89"/>
        <end position="114"/>
    </location>
</feature>
<evidence type="ECO:0000313" key="2">
    <source>
        <dbReference type="EMBL" id="ABF96014.1"/>
    </source>
</evidence>
<feature type="compositionally biased region" description="Basic and acidic residues" evidence="1">
    <location>
        <begin position="497"/>
        <end position="509"/>
    </location>
</feature>
<dbReference type="EMBL" id="DP000009">
    <property type="protein sequence ID" value="ABF96014.1"/>
    <property type="molecule type" value="Genomic_DNA"/>
</dbReference>
<sequence length="606" mass="67605">MSYYVDPRTSVPQYPLYPVYGYPPSTVVRQVGGLSAQGSTTMTSSFVDNSVNTNLNQRVPTSTILVWTQVGEIVFPVYTTVPISASPPMTGNENAVATTRGDSMSKDPPAEAEIGTSTTSEFEILVRLSLVFSTGIMSRRGLLPRKHTLQACWVFLNVHAEIRACKEHGIQRTSPTRDVYCPIHKTKNHNLSSCKVFLSAMKTPPPKVQQSRVPFRDEDKEQGATPISDRFVGVIDIDPHEPSVLHLLEDYGSSTTSMPREVLAIDDVGTSACTNAEAENQVITPAQHIRAVNAILRETPYDPVLNDDLARWTKRLWESVTNLSNAFEEAATAAHPKQPPTGDANGENPEQRESPHRATPPPRGTDRHPRRTYDRRQPTAPSAGCRAFGRSLQDVRWPERFQPGAIEKYDGSTDLEEFLQVYSTELATRRVMTTRRLFEIVDRCAHADDALRRKNDKPKTGGEKKPAKDAPESSKKKNRKSGKRKAQAEVLAAEYADPPKRPDPQGSDAKKIWCPIHKSDRHSLEDCLVFNKSLVKHMVFEKGKRIRVVEKDAEAVTQESDSAYPDSDLHVSHIFGGSTTYSSEREYKKVKREVCSMWQGAAPKMK</sequence>